<evidence type="ECO:0000313" key="1">
    <source>
        <dbReference type="Proteomes" id="UP000887575"/>
    </source>
</evidence>
<proteinExistence type="predicted"/>
<reference evidence="2" key="1">
    <citation type="submission" date="2024-02" db="UniProtKB">
        <authorList>
            <consortium name="WormBaseParasite"/>
        </authorList>
    </citation>
    <scope>IDENTIFICATION</scope>
</reference>
<dbReference type="WBParaSite" id="MBELARI_LOCUS5072">
    <property type="protein sequence ID" value="MBELARI_LOCUS5072"/>
    <property type="gene ID" value="MBELARI_LOCUS5072"/>
</dbReference>
<dbReference type="Proteomes" id="UP000887575">
    <property type="component" value="Unassembled WGS sequence"/>
</dbReference>
<evidence type="ECO:0000313" key="2">
    <source>
        <dbReference type="WBParaSite" id="MBELARI_LOCUS5072"/>
    </source>
</evidence>
<keyword evidence="1" id="KW-1185">Reference proteome</keyword>
<dbReference type="AlphaFoldDB" id="A0AAF3FGS0"/>
<organism evidence="1 2">
    <name type="scientific">Mesorhabditis belari</name>
    <dbReference type="NCBI Taxonomy" id="2138241"/>
    <lineage>
        <taxon>Eukaryota</taxon>
        <taxon>Metazoa</taxon>
        <taxon>Ecdysozoa</taxon>
        <taxon>Nematoda</taxon>
        <taxon>Chromadorea</taxon>
        <taxon>Rhabditida</taxon>
        <taxon>Rhabditina</taxon>
        <taxon>Rhabditomorpha</taxon>
        <taxon>Rhabditoidea</taxon>
        <taxon>Rhabditidae</taxon>
        <taxon>Mesorhabditinae</taxon>
        <taxon>Mesorhabditis</taxon>
    </lineage>
</organism>
<protein>
    <submittedName>
        <fullName evidence="2">Uncharacterized protein</fullName>
    </submittedName>
</protein>
<accession>A0AAF3FGS0</accession>
<name>A0AAF3FGS0_9BILA</name>
<sequence>MARRPPTNVIVKHRHPPPTIGLSLGVATAPRRQGAESAEIAHQQPATLTRDTKYRTFLSQLAGANLAFCQLPLIRLPLSASLLPFLSNRAFVNM</sequence>